<dbReference type="InterPro" id="IPR051533">
    <property type="entry name" value="WaaL-like"/>
</dbReference>
<feature type="transmembrane region" description="Helical" evidence="5">
    <location>
        <begin position="125"/>
        <end position="146"/>
    </location>
</feature>
<name>A0A1G1VJY8_9BACT</name>
<dbReference type="PANTHER" id="PTHR37422:SF13">
    <property type="entry name" value="LIPOPOLYSACCHARIDE BIOSYNTHESIS PROTEIN PA4999-RELATED"/>
    <property type="match status" value="1"/>
</dbReference>
<feature type="transmembrane region" description="Helical" evidence="5">
    <location>
        <begin position="341"/>
        <end position="365"/>
    </location>
</feature>
<sequence>NRIIEYSFYALFFLVPLILTPWNYELFEFNKMLFVYLGTVIITAAWAIRMILNRKLILRRTPFDIPILLFLLSQILSTIFSIDPRTSLLGYYSRFHGGLLSTTAYILLYYAFVSNMDKKKTLNTVHCLLTTAVLVAAYGILEHFGIDKNLWVQDVQNRVFSTLGQPNWLAAYLVTLIFIPISFARRRLANYALVAIFYLTLLYTKSRSGILGFALGYLVFWSISKFRPLKTFLLVSCFLLLVSFLDGLRWIPQVAKYTSGVKSSNTPEVRSVTGTQLETGGSESGDIRKIVWKGAIRIWRRYPLFGSGVETFAYSYYNFRPAEHNLVSEWDFLYNKAHNEYLNFLATTGIFGLGTYLLLQIWFVIWSLKIVNSLKIENCKFIIALISGYIGLSVSNFFGFSTVPVALLFFLFPAFALTYETQT</sequence>
<comment type="subcellular location">
    <subcellularLocation>
        <location evidence="1">Membrane</location>
        <topology evidence="1">Multi-pass membrane protein</topology>
    </subcellularLocation>
</comment>
<keyword evidence="4 5" id="KW-0472">Membrane</keyword>
<feature type="transmembrane region" description="Helical" evidence="5">
    <location>
        <begin position="191"/>
        <end position="220"/>
    </location>
</feature>
<keyword evidence="3 5" id="KW-1133">Transmembrane helix</keyword>
<dbReference type="Proteomes" id="UP000177324">
    <property type="component" value="Unassembled WGS sequence"/>
</dbReference>
<dbReference type="EMBL" id="MHCH01000063">
    <property type="protein sequence ID" value="OGY15592.1"/>
    <property type="molecule type" value="Genomic_DNA"/>
</dbReference>
<dbReference type="Pfam" id="PF04932">
    <property type="entry name" value="Wzy_C"/>
    <property type="match status" value="1"/>
</dbReference>
<evidence type="ECO:0000256" key="5">
    <source>
        <dbReference type="SAM" id="Phobius"/>
    </source>
</evidence>
<dbReference type="STRING" id="1797589.A2784_02040"/>
<protein>
    <recommendedName>
        <fullName evidence="6">O-antigen ligase-related domain-containing protein</fullName>
    </recommendedName>
</protein>
<dbReference type="AlphaFoldDB" id="A0A1G1VJY8"/>
<feature type="transmembrane region" description="Helical" evidence="5">
    <location>
        <begin position="33"/>
        <end position="51"/>
    </location>
</feature>
<feature type="domain" description="O-antigen ligase-related" evidence="6">
    <location>
        <begin position="193"/>
        <end position="356"/>
    </location>
</feature>
<evidence type="ECO:0000256" key="4">
    <source>
        <dbReference type="ARBA" id="ARBA00023136"/>
    </source>
</evidence>
<evidence type="ECO:0000256" key="2">
    <source>
        <dbReference type="ARBA" id="ARBA00022692"/>
    </source>
</evidence>
<evidence type="ECO:0000259" key="6">
    <source>
        <dbReference type="Pfam" id="PF04932"/>
    </source>
</evidence>
<organism evidence="7 8">
    <name type="scientific">Candidatus Chisholmbacteria bacterium RIFCSPHIGHO2_01_FULL_48_12</name>
    <dbReference type="NCBI Taxonomy" id="1797589"/>
    <lineage>
        <taxon>Bacteria</taxon>
        <taxon>Candidatus Chisholmiibacteriota</taxon>
    </lineage>
</organism>
<feature type="transmembrane region" description="Helical" evidence="5">
    <location>
        <begin position="232"/>
        <end position="251"/>
    </location>
</feature>
<feature type="non-terminal residue" evidence="7">
    <location>
        <position position="1"/>
    </location>
</feature>
<dbReference type="PANTHER" id="PTHR37422">
    <property type="entry name" value="TEICHURONIC ACID BIOSYNTHESIS PROTEIN TUAE"/>
    <property type="match status" value="1"/>
</dbReference>
<evidence type="ECO:0000313" key="8">
    <source>
        <dbReference type="Proteomes" id="UP000177324"/>
    </source>
</evidence>
<feature type="transmembrane region" description="Helical" evidence="5">
    <location>
        <begin position="7"/>
        <end position="27"/>
    </location>
</feature>
<feature type="transmembrane region" description="Helical" evidence="5">
    <location>
        <begin position="166"/>
        <end position="184"/>
    </location>
</feature>
<comment type="caution">
    <text evidence="7">The sequence shown here is derived from an EMBL/GenBank/DDBJ whole genome shotgun (WGS) entry which is preliminary data.</text>
</comment>
<evidence type="ECO:0000313" key="7">
    <source>
        <dbReference type="EMBL" id="OGY15592.1"/>
    </source>
</evidence>
<feature type="transmembrane region" description="Helical" evidence="5">
    <location>
        <begin position="397"/>
        <end position="419"/>
    </location>
</feature>
<accession>A0A1G1VJY8</accession>
<feature type="transmembrane region" description="Helical" evidence="5">
    <location>
        <begin position="63"/>
        <end position="82"/>
    </location>
</feature>
<feature type="transmembrane region" description="Helical" evidence="5">
    <location>
        <begin position="94"/>
        <end position="113"/>
    </location>
</feature>
<evidence type="ECO:0000256" key="1">
    <source>
        <dbReference type="ARBA" id="ARBA00004141"/>
    </source>
</evidence>
<reference evidence="7 8" key="1">
    <citation type="journal article" date="2016" name="Nat. Commun.">
        <title>Thousands of microbial genomes shed light on interconnected biogeochemical processes in an aquifer system.</title>
        <authorList>
            <person name="Anantharaman K."/>
            <person name="Brown C.T."/>
            <person name="Hug L.A."/>
            <person name="Sharon I."/>
            <person name="Castelle C.J."/>
            <person name="Probst A.J."/>
            <person name="Thomas B.C."/>
            <person name="Singh A."/>
            <person name="Wilkins M.J."/>
            <person name="Karaoz U."/>
            <person name="Brodie E.L."/>
            <person name="Williams K.H."/>
            <person name="Hubbard S.S."/>
            <person name="Banfield J.F."/>
        </authorList>
    </citation>
    <scope>NUCLEOTIDE SEQUENCE [LARGE SCALE GENOMIC DNA]</scope>
</reference>
<proteinExistence type="predicted"/>
<gene>
    <name evidence="7" type="ORF">A2784_02040</name>
</gene>
<keyword evidence="2 5" id="KW-0812">Transmembrane</keyword>
<evidence type="ECO:0000256" key="3">
    <source>
        <dbReference type="ARBA" id="ARBA00022989"/>
    </source>
</evidence>
<dbReference type="InterPro" id="IPR007016">
    <property type="entry name" value="O-antigen_ligase-rel_domated"/>
</dbReference>
<dbReference type="GO" id="GO:0016020">
    <property type="term" value="C:membrane"/>
    <property type="evidence" value="ECO:0007669"/>
    <property type="project" value="UniProtKB-SubCell"/>
</dbReference>